<comment type="caution">
    <text evidence="8">The sequence shown here is derived from an EMBL/GenBank/DDBJ whole genome shotgun (WGS) entry which is preliminary data.</text>
</comment>
<dbReference type="Pfam" id="PF04433">
    <property type="entry name" value="SWIRM"/>
    <property type="match status" value="1"/>
</dbReference>
<evidence type="ECO:0000259" key="5">
    <source>
        <dbReference type="PROSITE" id="PS50172"/>
    </source>
</evidence>
<sequence>MVAKGGHQSQRETWATYYASPEIAARFEGVVDALKTEAEVAVSPDKVPEITGQVLAKLTHNMQIAQEKVYGREGSESGKGVKVPAEVFTVPDGGVNEQSALYTALSAGIEYVTAHGMEADAEQATSGSAARELVEAVRTKLIDRQQLPAVRVFISSDVDSDGRAALAATVEALGGSVVEAEQEATHVVDGSTARSGTEEEWFRTLEQRDGRVLVHWWYTPDSYDAWMAAEAPYTAEAEAGEHEGVWRVSRQWVEDSAQFHEWLNAEDYETGEPKRRAHTDGERLRADGESEGLREGVHAQRTQEGPGRRRAEMEPVANGDVANVDTDAQLQREENARRLLVEQTQEIVVPSYAAWFRLGDVHENERRALPEFFNGRNMSKTPTVYMEYRNFMVNSYRLSPAEYLTVTACRRNLAGDVCAIMRVHAFLEQWGLINYQADADSKPSAIGPPFTGHFRVSADTPRGLVPFQPSVTAPQLAAPRQQRSPLPPSPDRLAARNDVYDAPSVSARPAAEPDTTTRDVFCHTCGVNCTPAYYHCVKALRQRIDL</sequence>
<dbReference type="GO" id="GO:0048858">
    <property type="term" value="P:cell projection morphogenesis"/>
    <property type="evidence" value="ECO:0007669"/>
    <property type="project" value="TreeGrafter"/>
</dbReference>
<dbReference type="SUPFAM" id="SSF46689">
    <property type="entry name" value="Homeodomain-like"/>
    <property type="match status" value="1"/>
</dbReference>
<evidence type="ECO:0000256" key="4">
    <source>
        <dbReference type="SAM" id="MobiDB-lite"/>
    </source>
</evidence>
<dbReference type="SUPFAM" id="SSF52113">
    <property type="entry name" value="BRCT domain"/>
    <property type="match status" value="1"/>
</dbReference>
<dbReference type="AlphaFoldDB" id="A0A9W8I3Y1"/>
<keyword evidence="3" id="KW-0539">Nucleus</keyword>
<name>A0A9W8I3Y1_9FUNG</name>
<proteinExistence type="predicted"/>
<evidence type="ECO:0000256" key="2">
    <source>
        <dbReference type="ARBA" id="ARBA00023163"/>
    </source>
</evidence>
<dbReference type="InterPro" id="IPR036388">
    <property type="entry name" value="WH-like_DNA-bd_sf"/>
</dbReference>
<reference evidence="8" key="1">
    <citation type="submission" date="2022-07" db="EMBL/GenBank/DDBJ databases">
        <title>Phylogenomic reconstructions and comparative analyses of Kickxellomycotina fungi.</title>
        <authorList>
            <person name="Reynolds N.K."/>
            <person name="Stajich J.E."/>
            <person name="Barry K."/>
            <person name="Grigoriev I.V."/>
            <person name="Crous P."/>
            <person name="Smith M.E."/>
        </authorList>
    </citation>
    <scope>NUCLEOTIDE SEQUENCE</scope>
    <source>
        <strain evidence="8">NRRL 1566</strain>
    </source>
</reference>
<dbReference type="GO" id="GO:0010468">
    <property type="term" value="P:regulation of gene expression"/>
    <property type="evidence" value="ECO:0007669"/>
    <property type="project" value="UniProtKB-ARBA"/>
</dbReference>
<dbReference type="PANTHER" id="PTHR15381:SF1">
    <property type="entry name" value="CHONDROITIN SULFATE PROTEOGLYCAN 5"/>
    <property type="match status" value="1"/>
</dbReference>
<protein>
    <submittedName>
        <fullName evidence="8">SWI/SNF and RSC complex subunit Ssr2</fullName>
    </submittedName>
</protein>
<feature type="domain" description="SWIRM" evidence="6">
    <location>
        <begin position="347"/>
        <end position="444"/>
    </location>
</feature>
<feature type="region of interest" description="Disordered" evidence="4">
    <location>
        <begin position="474"/>
        <end position="495"/>
    </location>
</feature>
<feature type="domain" description="BRCT" evidence="5">
    <location>
        <begin position="142"/>
        <end position="270"/>
    </location>
</feature>
<dbReference type="PROSITE" id="PS50934">
    <property type="entry name" value="SWIRM"/>
    <property type="match status" value="1"/>
</dbReference>
<feature type="domain" description="Chromo" evidence="7">
    <location>
        <begin position="2"/>
        <end position="286"/>
    </location>
</feature>
<keyword evidence="9" id="KW-1185">Reference proteome</keyword>
<dbReference type="EMBL" id="JANBUW010000920">
    <property type="protein sequence ID" value="KAJ2845006.1"/>
    <property type="molecule type" value="Genomic_DNA"/>
</dbReference>
<dbReference type="PANTHER" id="PTHR15381">
    <property type="entry name" value="CHONDROITIN SULFATE PROTEOGLYCAN 5 -RELATED"/>
    <property type="match status" value="1"/>
</dbReference>
<dbReference type="FunFam" id="1.10.10.10:FF:000020">
    <property type="entry name" value="SWI/SNF complex subunit SMARCC2 isoform c"/>
    <property type="match status" value="1"/>
</dbReference>
<dbReference type="Gene3D" id="3.40.50.10190">
    <property type="entry name" value="BRCT domain"/>
    <property type="match status" value="1"/>
</dbReference>
<dbReference type="GO" id="GO:0005634">
    <property type="term" value="C:nucleus"/>
    <property type="evidence" value="ECO:0007669"/>
    <property type="project" value="UniProtKB-ARBA"/>
</dbReference>
<dbReference type="PROSITE" id="PS50172">
    <property type="entry name" value="BRCT"/>
    <property type="match status" value="1"/>
</dbReference>
<accession>A0A9W8I3Y1</accession>
<feature type="compositionally biased region" description="Basic and acidic residues" evidence="4">
    <location>
        <begin position="271"/>
        <end position="298"/>
    </location>
</feature>
<dbReference type="GO" id="GO:1902494">
    <property type="term" value="C:catalytic complex"/>
    <property type="evidence" value="ECO:0007669"/>
    <property type="project" value="UniProtKB-ARBA"/>
</dbReference>
<organism evidence="8 9">
    <name type="scientific">Coemansia brasiliensis</name>
    <dbReference type="NCBI Taxonomy" id="2650707"/>
    <lineage>
        <taxon>Eukaryota</taxon>
        <taxon>Fungi</taxon>
        <taxon>Fungi incertae sedis</taxon>
        <taxon>Zoopagomycota</taxon>
        <taxon>Kickxellomycotina</taxon>
        <taxon>Kickxellomycetes</taxon>
        <taxon>Kickxellales</taxon>
        <taxon>Kickxellaceae</taxon>
        <taxon>Coemansia</taxon>
    </lineage>
</organism>
<dbReference type="InterPro" id="IPR009057">
    <property type="entry name" value="Homeodomain-like_sf"/>
</dbReference>
<dbReference type="OrthoDB" id="118550at2759"/>
<dbReference type="InterPro" id="IPR001357">
    <property type="entry name" value="BRCT_dom"/>
</dbReference>
<keyword evidence="2" id="KW-0804">Transcription</keyword>
<keyword evidence="1" id="KW-0805">Transcription regulation</keyword>
<evidence type="ECO:0000256" key="3">
    <source>
        <dbReference type="ARBA" id="ARBA00023242"/>
    </source>
</evidence>
<feature type="region of interest" description="Disordered" evidence="4">
    <location>
        <begin position="270"/>
        <end position="310"/>
    </location>
</feature>
<evidence type="ECO:0000259" key="6">
    <source>
        <dbReference type="PROSITE" id="PS50934"/>
    </source>
</evidence>
<gene>
    <name evidence="8" type="primary">ssr2</name>
    <name evidence="8" type="ORF">IWW36_004962</name>
</gene>
<dbReference type="Proteomes" id="UP001139887">
    <property type="component" value="Unassembled WGS sequence"/>
</dbReference>
<evidence type="ECO:0000256" key="1">
    <source>
        <dbReference type="ARBA" id="ARBA00023015"/>
    </source>
</evidence>
<dbReference type="InterPro" id="IPR049898">
    <property type="entry name" value="MARR_BRCT_CHROMO"/>
</dbReference>
<dbReference type="Gene3D" id="1.10.10.10">
    <property type="entry name" value="Winged helix-like DNA-binding domain superfamily/Winged helix DNA-binding domain"/>
    <property type="match status" value="1"/>
</dbReference>
<evidence type="ECO:0000259" key="7">
    <source>
        <dbReference type="PROSITE" id="PS52032"/>
    </source>
</evidence>
<feature type="non-terminal residue" evidence="8">
    <location>
        <position position="546"/>
    </location>
</feature>
<evidence type="ECO:0000313" key="9">
    <source>
        <dbReference type="Proteomes" id="UP001139887"/>
    </source>
</evidence>
<dbReference type="InterPro" id="IPR036420">
    <property type="entry name" value="BRCT_dom_sf"/>
</dbReference>
<evidence type="ECO:0000313" key="8">
    <source>
        <dbReference type="EMBL" id="KAJ2845006.1"/>
    </source>
</evidence>
<dbReference type="PROSITE" id="PS52032">
    <property type="entry name" value="MARR_BRCT_CHROMO"/>
    <property type="match status" value="1"/>
</dbReference>
<dbReference type="InterPro" id="IPR007526">
    <property type="entry name" value="SWIRM"/>
</dbReference>